<keyword evidence="2" id="KW-1185">Reference proteome</keyword>
<evidence type="ECO:0000313" key="2">
    <source>
        <dbReference type="Proteomes" id="UP001143856"/>
    </source>
</evidence>
<sequence>MSIPTDGLQKPPPYAPVASPSDRHESDSSNPVYHAHQRSKLAPWQRRWNVEWLNKAMIPDRKCKFLRLERPGYIKKGFTRADVDAGEEEVSDIIAEMIRAGFVSKENAHKRTWLRCVIRRYTWRLQLIAHDIKAVKKCWDEFKNKDKLWRVTAVMEEQGENPRWQAEMTFTIQPKKYEEMEKAGQWIEFPSPEDIKWFYVTDPKGVKRLHATDHRHWGPNPSFEPATTPFGERNGRVVRHPLSVALPRNFRLFVEQVEHQRCDHCGCMV</sequence>
<evidence type="ECO:0000313" key="1">
    <source>
        <dbReference type="EMBL" id="KAJ2991770.1"/>
    </source>
</evidence>
<proteinExistence type="predicted"/>
<gene>
    <name evidence="1" type="ORF">NUW58_g2402</name>
</gene>
<reference evidence="1" key="1">
    <citation type="submission" date="2022-10" db="EMBL/GenBank/DDBJ databases">
        <title>Genome Sequence of Xylaria curta.</title>
        <authorList>
            <person name="Buettner E."/>
        </authorList>
    </citation>
    <scope>NUCLEOTIDE SEQUENCE</scope>
    <source>
        <strain evidence="1">Babe10</strain>
    </source>
</reference>
<dbReference type="EMBL" id="JAPDGR010000309">
    <property type="protein sequence ID" value="KAJ2991770.1"/>
    <property type="molecule type" value="Genomic_DNA"/>
</dbReference>
<comment type="caution">
    <text evidence="1">The sequence shown here is derived from an EMBL/GenBank/DDBJ whole genome shotgun (WGS) entry which is preliminary data.</text>
</comment>
<accession>A0ACC1PHP8</accession>
<organism evidence="1 2">
    <name type="scientific">Xylaria curta</name>
    <dbReference type="NCBI Taxonomy" id="42375"/>
    <lineage>
        <taxon>Eukaryota</taxon>
        <taxon>Fungi</taxon>
        <taxon>Dikarya</taxon>
        <taxon>Ascomycota</taxon>
        <taxon>Pezizomycotina</taxon>
        <taxon>Sordariomycetes</taxon>
        <taxon>Xylariomycetidae</taxon>
        <taxon>Xylariales</taxon>
        <taxon>Xylariaceae</taxon>
        <taxon>Xylaria</taxon>
    </lineage>
</organism>
<name>A0ACC1PHP8_9PEZI</name>
<dbReference type="Proteomes" id="UP001143856">
    <property type="component" value="Unassembled WGS sequence"/>
</dbReference>
<protein>
    <submittedName>
        <fullName evidence="1">Uncharacterized protein</fullName>
    </submittedName>
</protein>